<feature type="transmembrane region" description="Helical" evidence="6">
    <location>
        <begin position="313"/>
        <end position="332"/>
    </location>
</feature>
<dbReference type="PANTHER" id="PTHR30482">
    <property type="entry name" value="HIGH-AFFINITY BRANCHED-CHAIN AMINO ACID TRANSPORT SYSTEM PERMEASE"/>
    <property type="match status" value="1"/>
</dbReference>
<keyword evidence="3 6" id="KW-0812">Transmembrane</keyword>
<keyword evidence="2" id="KW-1003">Cell membrane</keyword>
<dbReference type="STRING" id="996342.SAMN05443551_0400"/>
<feature type="transmembrane region" description="Helical" evidence="6">
    <location>
        <begin position="26"/>
        <end position="43"/>
    </location>
</feature>
<dbReference type="InterPro" id="IPR043428">
    <property type="entry name" value="LivM-like"/>
</dbReference>
<feature type="transmembrane region" description="Helical" evidence="6">
    <location>
        <begin position="273"/>
        <end position="301"/>
    </location>
</feature>
<feature type="transmembrane region" description="Helical" evidence="6">
    <location>
        <begin position="76"/>
        <end position="98"/>
    </location>
</feature>
<reference evidence="7 8" key="1">
    <citation type="submission" date="2016-11" db="EMBL/GenBank/DDBJ databases">
        <authorList>
            <person name="Jaros S."/>
            <person name="Januszkiewicz K."/>
            <person name="Wedrychowicz H."/>
        </authorList>
    </citation>
    <scope>NUCLEOTIDE SEQUENCE [LARGE SCALE GENOMIC DNA]</scope>
    <source>
        <strain evidence="7 8">DSM 29431</strain>
    </source>
</reference>
<gene>
    <name evidence="7" type="ORF">SAMN05443551_0400</name>
</gene>
<keyword evidence="5 6" id="KW-0472">Membrane</keyword>
<sequence>MLYRTAGQFKTSYVADQALFPVRQDAFLLGILLVFGWVIFPLTASEFTFQTLLIPILIYALAAMGLNILTGFAGQLSLGTGAFMGVGAYACYKMVTIFPELNPIVAILLSGFFSAGIGVVFGIPSLRIKGFYLAIATLAAQFFLVWLFEKWAWLYNYNASGAIQVPNLEMFGIFVSGPQAASVTEYYIVLFVVTLLTILCINLTRGNLGRTWKATRDMDIAAELIGINLMKSKLTAFAISSYIVGVAGALYVFMWKGAAEPNVFDIPLSFQVLFIAIIGGLGSIMGNYLGAILIVGLPVVLNVIAGTQVFQMSALSAFILIALVAAIGFLSWVARSGWAIGAVIGFAVLTLIYGYAQTQGFRIDSALIEHINVMIIGGLIIFFLIIEPHGLNQLWRLIREKLIIWPFPH</sequence>
<protein>
    <submittedName>
        <fullName evidence="7">Amino acid/amide ABC transporter membrane protein 2, HAAT family</fullName>
    </submittedName>
</protein>
<feature type="transmembrane region" description="Helical" evidence="6">
    <location>
        <begin position="104"/>
        <end position="123"/>
    </location>
</feature>
<dbReference type="Proteomes" id="UP000184221">
    <property type="component" value="Unassembled WGS sequence"/>
</dbReference>
<keyword evidence="4 6" id="KW-1133">Transmembrane helix</keyword>
<feature type="transmembrane region" description="Helical" evidence="6">
    <location>
        <begin position="367"/>
        <end position="386"/>
    </location>
</feature>
<dbReference type="PANTHER" id="PTHR30482:SF5">
    <property type="entry name" value="ABC TRANSPORTER PERMEASE PROTEIN"/>
    <property type="match status" value="1"/>
</dbReference>
<dbReference type="AlphaFoldDB" id="A0A1M5M5P8"/>
<evidence type="ECO:0000256" key="4">
    <source>
        <dbReference type="ARBA" id="ARBA00022989"/>
    </source>
</evidence>
<feature type="transmembrane region" description="Helical" evidence="6">
    <location>
        <begin position="130"/>
        <end position="148"/>
    </location>
</feature>
<evidence type="ECO:0000313" key="7">
    <source>
        <dbReference type="EMBL" id="SHG72627.1"/>
    </source>
</evidence>
<feature type="transmembrane region" description="Helical" evidence="6">
    <location>
        <begin position="49"/>
        <end position="69"/>
    </location>
</feature>
<evidence type="ECO:0000313" key="8">
    <source>
        <dbReference type="Proteomes" id="UP000184221"/>
    </source>
</evidence>
<feature type="transmembrane region" description="Helical" evidence="6">
    <location>
        <begin position="186"/>
        <end position="204"/>
    </location>
</feature>
<organism evidence="7 8">
    <name type="scientific">Marivita hallyeonensis</name>
    <dbReference type="NCBI Taxonomy" id="996342"/>
    <lineage>
        <taxon>Bacteria</taxon>
        <taxon>Pseudomonadati</taxon>
        <taxon>Pseudomonadota</taxon>
        <taxon>Alphaproteobacteria</taxon>
        <taxon>Rhodobacterales</taxon>
        <taxon>Roseobacteraceae</taxon>
        <taxon>Marivita</taxon>
    </lineage>
</organism>
<dbReference type="GO" id="GO:0005886">
    <property type="term" value="C:plasma membrane"/>
    <property type="evidence" value="ECO:0007669"/>
    <property type="project" value="UniProtKB-SubCell"/>
</dbReference>
<dbReference type="Pfam" id="PF02653">
    <property type="entry name" value="BPD_transp_2"/>
    <property type="match status" value="1"/>
</dbReference>
<proteinExistence type="predicted"/>
<evidence type="ECO:0000256" key="5">
    <source>
        <dbReference type="ARBA" id="ARBA00023136"/>
    </source>
</evidence>
<evidence type="ECO:0000256" key="2">
    <source>
        <dbReference type="ARBA" id="ARBA00022475"/>
    </source>
</evidence>
<keyword evidence="8" id="KW-1185">Reference proteome</keyword>
<name>A0A1M5M5P8_9RHOB</name>
<comment type="subcellular location">
    <subcellularLocation>
        <location evidence="1">Cell membrane</location>
        <topology evidence="1">Multi-pass membrane protein</topology>
    </subcellularLocation>
</comment>
<feature type="transmembrane region" description="Helical" evidence="6">
    <location>
        <begin position="338"/>
        <end position="355"/>
    </location>
</feature>
<dbReference type="InterPro" id="IPR001851">
    <property type="entry name" value="ABC_transp_permease"/>
</dbReference>
<evidence type="ECO:0000256" key="1">
    <source>
        <dbReference type="ARBA" id="ARBA00004651"/>
    </source>
</evidence>
<evidence type="ECO:0000256" key="3">
    <source>
        <dbReference type="ARBA" id="ARBA00022692"/>
    </source>
</evidence>
<evidence type="ECO:0000256" key="6">
    <source>
        <dbReference type="SAM" id="Phobius"/>
    </source>
</evidence>
<dbReference type="RefSeq" id="WP_084066059.1">
    <property type="nucleotide sequence ID" value="NZ_FQXC01000001.1"/>
</dbReference>
<dbReference type="GO" id="GO:0015658">
    <property type="term" value="F:branched-chain amino acid transmembrane transporter activity"/>
    <property type="evidence" value="ECO:0007669"/>
    <property type="project" value="InterPro"/>
</dbReference>
<feature type="transmembrane region" description="Helical" evidence="6">
    <location>
        <begin position="234"/>
        <end position="253"/>
    </location>
</feature>
<dbReference type="CDD" id="cd06581">
    <property type="entry name" value="TM_PBP1_LivM_like"/>
    <property type="match status" value="1"/>
</dbReference>
<dbReference type="EMBL" id="FQXC01000001">
    <property type="protein sequence ID" value="SHG72627.1"/>
    <property type="molecule type" value="Genomic_DNA"/>
</dbReference>
<accession>A0A1M5M5P8</accession>